<feature type="domain" description="F-box" evidence="1">
    <location>
        <begin position="5"/>
        <end position="52"/>
    </location>
</feature>
<dbReference type="Proteomes" id="UP000663825">
    <property type="component" value="Unassembled WGS sequence"/>
</dbReference>
<dbReference type="Proteomes" id="UP000663872">
    <property type="component" value="Unassembled WGS sequence"/>
</dbReference>
<comment type="caution">
    <text evidence="3">The sequence shown here is derived from an EMBL/GenBank/DDBJ whole genome shotgun (WGS) entry which is preliminary data.</text>
</comment>
<evidence type="ECO:0000313" key="4">
    <source>
        <dbReference type="EMBL" id="CAF4442470.1"/>
    </source>
</evidence>
<organism evidence="3 6">
    <name type="scientific">Rotaria socialis</name>
    <dbReference type="NCBI Taxonomy" id="392032"/>
    <lineage>
        <taxon>Eukaryota</taxon>
        <taxon>Metazoa</taxon>
        <taxon>Spiralia</taxon>
        <taxon>Gnathifera</taxon>
        <taxon>Rotifera</taxon>
        <taxon>Eurotatoria</taxon>
        <taxon>Bdelloidea</taxon>
        <taxon>Philodinida</taxon>
        <taxon>Philodinidae</taxon>
        <taxon>Rotaria</taxon>
    </lineage>
</organism>
<dbReference type="SUPFAM" id="SSF81383">
    <property type="entry name" value="F-box domain"/>
    <property type="match status" value="1"/>
</dbReference>
<proteinExistence type="predicted"/>
<dbReference type="EMBL" id="CAJNYT010000547">
    <property type="protein sequence ID" value="CAF3353864.1"/>
    <property type="molecule type" value="Genomic_DNA"/>
</dbReference>
<dbReference type="Proteomes" id="UP000663873">
    <property type="component" value="Unassembled WGS sequence"/>
</dbReference>
<dbReference type="EMBL" id="CAJNXB010002400">
    <property type="protein sequence ID" value="CAF3241229.1"/>
    <property type="molecule type" value="Genomic_DNA"/>
</dbReference>
<dbReference type="Proteomes" id="UP000663848">
    <property type="component" value="Unassembled WGS sequence"/>
</dbReference>
<dbReference type="PROSITE" id="PS50181">
    <property type="entry name" value="FBOX"/>
    <property type="match status" value="1"/>
</dbReference>
<dbReference type="AlphaFoldDB" id="A0A817WCL2"/>
<accession>A0A817WCL2</accession>
<dbReference type="InterPro" id="IPR036047">
    <property type="entry name" value="F-box-like_dom_sf"/>
</dbReference>
<keyword evidence="7" id="KW-1185">Reference proteome</keyword>
<dbReference type="EMBL" id="CAJOBP010004510">
    <property type="protein sequence ID" value="CAF4442470.1"/>
    <property type="molecule type" value="Genomic_DNA"/>
</dbReference>
<evidence type="ECO:0000259" key="1">
    <source>
        <dbReference type="PROSITE" id="PS50181"/>
    </source>
</evidence>
<evidence type="ECO:0000313" key="2">
    <source>
        <dbReference type="EMBL" id="CAF3241229.1"/>
    </source>
</evidence>
<evidence type="ECO:0000313" key="7">
    <source>
        <dbReference type="Proteomes" id="UP000663873"/>
    </source>
</evidence>
<sequence length="519" mass="61045">MEHLFSPLMYLPDEILMIILSNLHNMDLLYSLIGVNNRLDQIARDPYFTTQLALIKYNSSRVLTSSLSDLVLHRFCLHILPQICYKVKWFKLETLSMERILLAANYPNLNRLDILIMDQETDINLFNNESPLAHIFQNQIKTLSISGRKSIHDVYPINMRGKLFSHILIMFTNLLYLKFYQSNIGTTYISFNHQCPEFLSSTLVELHINVYYFDDCLYLLDGRLHQLRSLSIKAFHILPLQSSINQKNELSDLRCFSLTCDNKTFVYNEVIKPNLQRMSNLEKLALYLVIDYNEAFIDGNYLMKSIISHMPHLNEFIFNIRSIIFINNLAYLPSNDDVQRSFIKFDNHKIISCVDYFPKEQIGQCHIYSYPYTPIYYENLTNNFPGGLFNCVKIVEIFDERPFEHEFFIRIAQAFPFLQDLTITNMEAQQQKSDDSNRHVALIEYSYLAKLHLLSIHDDYAEQFLLDTKTCLPNNIHLIIDYDILQRVTQNLTRDATRINYSKVERLSAHHKVDLSKYL</sequence>
<dbReference type="EMBL" id="CAJOBR010005046">
    <property type="protein sequence ID" value="CAF4804937.1"/>
    <property type="molecule type" value="Genomic_DNA"/>
</dbReference>
<evidence type="ECO:0000313" key="6">
    <source>
        <dbReference type="Proteomes" id="UP000663872"/>
    </source>
</evidence>
<dbReference type="InterPro" id="IPR001810">
    <property type="entry name" value="F-box_dom"/>
</dbReference>
<protein>
    <recommendedName>
        <fullName evidence="1">F-box domain-containing protein</fullName>
    </recommendedName>
</protein>
<name>A0A817WCL2_9BILA</name>
<evidence type="ECO:0000313" key="3">
    <source>
        <dbReference type="EMBL" id="CAF3353864.1"/>
    </source>
</evidence>
<reference evidence="3" key="1">
    <citation type="submission" date="2021-02" db="EMBL/GenBank/DDBJ databases">
        <authorList>
            <person name="Nowell W R."/>
        </authorList>
    </citation>
    <scope>NUCLEOTIDE SEQUENCE</scope>
</reference>
<evidence type="ECO:0000313" key="5">
    <source>
        <dbReference type="EMBL" id="CAF4804937.1"/>
    </source>
</evidence>
<dbReference type="OrthoDB" id="10029158at2759"/>
<gene>
    <name evidence="3" type="ORF">GRG538_LOCUS5779</name>
    <name evidence="5" type="ORF">QYT958_LOCUS24107</name>
    <name evidence="2" type="ORF">TIS948_LOCUS14645</name>
    <name evidence="4" type="ORF">UJA718_LOCUS22202</name>
</gene>